<dbReference type="Pfam" id="PF17820">
    <property type="entry name" value="PDZ_6"/>
    <property type="match status" value="1"/>
</dbReference>
<dbReference type="InterPro" id="IPR005151">
    <property type="entry name" value="Tail-specific_protease"/>
</dbReference>
<evidence type="ECO:0000259" key="3">
    <source>
        <dbReference type="PROSITE" id="PS50106"/>
    </source>
</evidence>
<keyword evidence="7" id="KW-1185">Reference proteome</keyword>
<dbReference type="InterPro" id="IPR041489">
    <property type="entry name" value="PDZ_6"/>
</dbReference>
<dbReference type="Gene3D" id="3.90.226.10">
    <property type="entry name" value="2-enoyl-CoA Hydratase, Chain A, domain 1"/>
    <property type="match status" value="1"/>
</dbReference>
<dbReference type="AlphaFoldDB" id="A0AAJ5F5B5"/>
<feature type="compositionally biased region" description="Low complexity" evidence="1">
    <location>
        <begin position="422"/>
        <end position="431"/>
    </location>
</feature>
<evidence type="ECO:0000313" key="5">
    <source>
        <dbReference type="EMBL" id="TLK27910.1"/>
    </source>
</evidence>
<dbReference type="Pfam" id="PF03572">
    <property type="entry name" value="Peptidase_S41"/>
    <property type="match status" value="1"/>
</dbReference>
<dbReference type="RefSeq" id="WP_129119299.1">
    <property type="nucleotide sequence ID" value="NZ_BSUI01000016.1"/>
</dbReference>
<feature type="signal peptide" evidence="2">
    <location>
        <begin position="1"/>
        <end position="22"/>
    </location>
</feature>
<dbReference type="EMBL" id="VBRC01000005">
    <property type="protein sequence ID" value="TLK27910.1"/>
    <property type="molecule type" value="Genomic_DNA"/>
</dbReference>
<dbReference type="GO" id="GO:0030288">
    <property type="term" value="C:outer membrane-bounded periplasmic space"/>
    <property type="evidence" value="ECO:0007669"/>
    <property type="project" value="TreeGrafter"/>
</dbReference>
<dbReference type="SMART" id="SM00228">
    <property type="entry name" value="PDZ"/>
    <property type="match status" value="1"/>
</dbReference>
<dbReference type="InterPro" id="IPR036034">
    <property type="entry name" value="PDZ_sf"/>
</dbReference>
<dbReference type="GO" id="GO:0004252">
    <property type="term" value="F:serine-type endopeptidase activity"/>
    <property type="evidence" value="ECO:0007669"/>
    <property type="project" value="UniProtKB-EC"/>
</dbReference>
<name>A0AAJ5F5B5_9DEIO</name>
<dbReference type="CDD" id="cd06567">
    <property type="entry name" value="Peptidase_S41"/>
    <property type="match status" value="1"/>
</dbReference>
<dbReference type="PANTHER" id="PTHR32060">
    <property type="entry name" value="TAIL-SPECIFIC PROTEASE"/>
    <property type="match status" value="1"/>
</dbReference>
<keyword evidence="4" id="KW-0378">Hydrolase</keyword>
<organism evidence="5 6">
    <name type="scientific">Deinococcus metallilatus</name>
    <dbReference type="NCBI Taxonomy" id="1211322"/>
    <lineage>
        <taxon>Bacteria</taxon>
        <taxon>Thermotogati</taxon>
        <taxon>Deinococcota</taxon>
        <taxon>Deinococci</taxon>
        <taxon>Deinococcales</taxon>
        <taxon>Deinococcaceae</taxon>
        <taxon>Deinococcus</taxon>
    </lineage>
</organism>
<evidence type="ECO:0000313" key="7">
    <source>
        <dbReference type="Proteomes" id="UP000536909"/>
    </source>
</evidence>
<reference evidence="5 6" key="1">
    <citation type="submission" date="2019-04" db="EMBL/GenBank/DDBJ databases">
        <title>Deinococcus metalilatus MA1002 mutant No.5.</title>
        <authorList>
            <person name="Park W."/>
            <person name="Park C."/>
        </authorList>
    </citation>
    <scope>NUCLEOTIDE SEQUENCE [LARGE SCALE GENOMIC DNA]</scope>
    <source>
        <strain evidence="5 6">MA1002-m5</strain>
    </source>
</reference>
<dbReference type="SMART" id="SM00245">
    <property type="entry name" value="TSPc"/>
    <property type="match status" value="1"/>
</dbReference>
<evidence type="ECO:0000313" key="4">
    <source>
        <dbReference type="EMBL" id="MBB5294233.1"/>
    </source>
</evidence>
<dbReference type="Proteomes" id="UP000536909">
    <property type="component" value="Unassembled WGS sequence"/>
</dbReference>
<dbReference type="PROSITE" id="PS50106">
    <property type="entry name" value="PDZ"/>
    <property type="match status" value="1"/>
</dbReference>
<evidence type="ECO:0000256" key="1">
    <source>
        <dbReference type="SAM" id="MobiDB-lite"/>
    </source>
</evidence>
<feature type="region of interest" description="Disordered" evidence="1">
    <location>
        <begin position="422"/>
        <end position="446"/>
    </location>
</feature>
<dbReference type="SUPFAM" id="SSF50156">
    <property type="entry name" value="PDZ domain-like"/>
    <property type="match status" value="1"/>
</dbReference>
<dbReference type="PANTHER" id="PTHR32060:SF30">
    <property type="entry name" value="CARBOXY-TERMINAL PROCESSING PROTEASE CTPA"/>
    <property type="match status" value="1"/>
</dbReference>
<dbReference type="Proteomes" id="UP000308000">
    <property type="component" value="Unassembled WGS sequence"/>
</dbReference>
<dbReference type="EC" id="3.4.21.102" evidence="4"/>
<accession>A0AAJ5F5B5</accession>
<reference evidence="4 7" key="2">
    <citation type="submission" date="2020-08" db="EMBL/GenBank/DDBJ databases">
        <title>Genomic Encyclopedia of Type Strains, Phase IV (KMG-IV): sequencing the most valuable type-strain genomes for metagenomic binning, comparative biology and taxonomic classification.</title>
        <authorList>
            <person name="Goeker M."/>
        </authorList>
    </citation>
    <scope>NUCLEOTIDE SEQUENCE [LARGE SCALE GENOMIC DNA]</scope>
    <source>
        <strain evidence="4 7">DSM 105434</strain>
    </source>
</reference>
<keyword evidence="2" id="KW-0732">Signal</keyword>
<dbReference type="GO" id="GO:0007165">
    <property type="term" value="P:signal transduction"/>
    <property type="evidence" value="ECO:0007669"/>
    <property type="project" value="TreeGrafter"/>
</dbReference>
<gene>
    <name evidence="5" type="ORF">FCS05_08285</name>
    <name evidence="4" type="ORF">HNQ10_001047</name>
</gene>
<evidence type="ECO:0000256" key="2">
    <source>
        <dbReference type="SAM" id="SignalP"/>
    </source>
</evidence>
<dbReference type="SUPFAM" id="SSF52096">
    <property type="entry name" value="ClpP/crotonase"/>
    <property type="match status" value="1"/>
</dbReference>
<keyword evidence="4" id="KW-0645">Protease</keyword>
<dbReference type="InterPro" id="IPR029045">
    <property type="entry name" value="ClpP/crotonase-like_dom_sf"/>
</dbReference>
<protein>
    <submittedName>
        <fullName evidence="4">Carboxyl-terminal processing protease</fullName>
        <ecNumber evidence="4">3.4.21.102</ecNumber>
    </submittedName>
    <submittedName>
        <fullName evidence="5">Peptidase S41</fullName>
    </submittedName>
</protein>
<dbReference type="InterPro" id="IPR001478">
    <property type="entry name" value="PDZ"/>
</dbReference>
<comment type="caution">
    <text evidence="5">The sequence shown here is derived from an EMBL/GenBank/DDBJ whole genome shotgun (WGS) entry which is preliminary data.</text>
</comment>
<dbReference type="Gene3D" id="2.30.42.10">
    <property type="match status" value="1"/>
</dbReference>
<feature type="chain" id="PRO_5042574632" evidence="2">
    <location>
        <begin position="23"/>
        <end position="446"/>
    </location>
</feature>
<evidence type="ECO:0000313" key="6">
    <source>
        <dbReference type="Proteomes" id="UP000308000"/>
    </source>
</evidence>
<feature type="domain" description="PDZ" evidence="3">
    <location>
        <begin position="102"/>
        <end position="153"/>
    </location>
</feature>
<dbReference type="GO" id="GO:0006508">
    <property type="term" value="P:proteolysis"/>
    <property type="evidence" value="ECO:0007669"/>
    <property type="project" value="UniProtKB-KW"/>
</dbReference>
<sequence>MPTSRRARALALAFLTSLPAGASPATDLFGAATRAVQQQYYGWSTVDRTQLGEKYAAVLAEKCAPQGDACDYATGRAVLNDMFSELGDAHTNIRDAEGAERLAEVSQNRAVNRTGVRVVRVAGGLLVVSVMPGSPAEQAGLRRFDLLTGVNGQAAGKDVGGQNLPVGSNEFIRLERAGAPLNVTLRRAGQPDHPLTLPTARLQARDEPNLTWTGPDGKTALIDYPSFLASDSAALFLKSVAQAQAGGAAALVVDLRYNGGGSLQQCVAAASIFGPVVYKTREQGLSYTYAGLRGEPVFPFLARAAGPGWALWRGPLAVLVGPNTASCAEVFAYYAHRAGAVVVGEKTRGVGNSGVVFEPMPDGGVLSVTILRAYSEADEPLPAAITPDVAAPTDVSALTAQGRDTTLEAALTALRAPAAPAAGLRMGSGQTDAGGGGDASLSVGRR</sequence>
<dbReference type="EMBL" id="JACHFV010000003">
    <property type="protein sequence ID" value="MBB5294233.1"/>
    <property type="molecule type" value="Genomic_DNA"/>
</dbReference>
<proteinExistence type="predicted"/>